<dbReference type="InterPro" id="IPR051043">
    <property type="entry name" value="Sulfatase_Mod_Factor_Kinase"/>
</dbReference>
<keyword evidence="8" id="KW-1185">Reference proteome</keyword>
<dbReference type="PANTHER" id="PTHR23150">
    <property type="entry name" value="SULFATASE MODIFYING FACTOR 1, 2"/>
    <property type="match status" value="1"/>
</dbReference>
<dbReference type="Pfam" id="PF12867">
    <property type="entry name" value="DinB_2"/>
    <property type="match status" value="1"/>
</dbReference>
<dbReference type="InterPro" id="IPR027577">
    <property type="entry name" value="OvoA_Nterm"/>
</dbReference>
<comment type="caution">
    <text evidence="7">The sequence shown here is derived from an EMBL/GenBank/DDBJ whole genome shotgun (WGS) entry which is preliminary data.</text>
</comment>
<evidence type="ECO:0000313" key="7">
    <source>
        <dbReference type="EMBL" id="TCO83662.1"/>
    </source>
</evidence>
<sequence>MQVATPEPEAVAEPWRRNLRGTLDRVLNGPRPDWWWTGRHPDACPGRRADGTLTSLPLPNLATCTRESVRDYFDNTWTLTEVLFSGLRGEEAFFRPPYHHLRHPMIFYYCHPPALYINKLRVAGLIPEALNPYFERLFETGVDEMRWDDMSKNAMAWPSLDEAHAYRRQVYARVRQVIDTHPGLAPGHAPVTQAHPLWALFMGFEHERIHLETSAVLIHELPLALVQRPACWPHLHPSAQRDAPATFPPRAGVDYPVGEFVDVAGGTLRFGKPADWPSFGWDNEYGERSVALQPFRAGRRLVSNGEFYAFVMDGGYREARWWSEAGWAWRGFRNTKWPTFWVPDGPAGLHRYKLRTLFETIEMPWNWPVEVNAHEAQAYCAWQSARDGVPCRLPSEAEHQALREWPPGPPRDPVQELDGVALARETGWNLGLAWGSSSPVGAGRPTGAGVHDVFGNVWQWLEDHFNPLPGARVHPYYDDFSTPCYDGQHQMILGGSWVSTGDEASRWARFHFRPHFYQHAGFRLVQAAHDGGAVRLDHAGAASQVYEDAQTLNDYLLLHYGAAAEQMPWAFGPAGVAGFPQRCAHWLLDGARTFGVATGRALDVGCAVGGATFELAREHREVLGVDLSRAFVDAAEALRRDGELGYWRKDEGALGATLQARVDPAIERGRVRFRQADACSLPAELVDFDAVLLANLLCRLPSPRSLLGRLGGPRGLVRVGGLLAIFSPYSWLDTFTPPEAWLGGAERDGRPQRSAEVLRALLGEEGFALRREAEVPLVIREHARKYQYIVTHATLWQRER</sequence>
<evidence type="ECO:0000259" key="5">
    <source>
        <dbReference type="Pfam" id="PF08241"/>
    </source>
</evidence>
<evidence type="ECO:0000256" key="1">
    <source>
        <dbReference type="ARBA" id="ARBA00023002"/>
    </source>
</evidence>
<comment type="pathway">
    <text evidence="3">Amino-acid biosynthesis; ergothioneine biosynthesis.</text>
</comment>
<dbReference type="CDD" id="cd02440">
    <property type="entry name" value="AdoMet_MTases"/>
    <property type="match status" value="1"/>
</dbReference>
<dbReference type="Gene3D" id="3.90.1580.10">
    <property type="entry name" value="paralog of FGE (formylglycine-generating enzyme)"/>
    <property type="match status" value="1"/>
</dbReference>
<dbReference type="NCBIfam" id="TIGR04345">
    <property type="entry name" value="ovoA_Cterm"/>
    <property type="match status" value="1"/>
</dbReference>
<keyword evidence="7" id="KW-0808">Transferase</keyword>
<gene>
    <name evidence="7" type="ORF">EV699_10146</name>
</gene>
<dbReference type="Proteomes" id="UP000295765">
    <property type="component" value="Unassembled WGS sequence"/>
</dbReference>
<dbReference type="Gene3D" id="3.40.50.150">
    <property type="entry name" value="Vaccinia Virus protein VP39"/>
    <property type="match status" value="1"/>
</dbReference>
<accession>A0A4R2LDG5</accession>
<dbReference type="SUPFAM" id="SSF56436">
    <property type="entry name" value="C-type lectin-like"/>
    <property type="match status" value="1"/>
</dbReference>
<keyword evidence="2" id="KW-0408">Iron</keyword>
<dbReference type="InterPro" id="IPR016187">
    <property type="entry name" value="CTDL_fold"/>
</dbReference>
<dbReference type="InterPro" id="IPR027625">
    <property type="entry name" value="OvoA_Cterm"/>
</dbReference>
<dbReference type="OrthoDB" id="9768004at2"/>
<dbReference type="InterPro" id="IPR029063">
    <property type="entry name" value="SAM-dependent_MTases_sf"/>
</dbReference>
<dbReference type="GO" id="GO:0120147">
    <property type="term" value="F:formylglycine-generating oxidase activity"/>
    <property type="evidence" value="ECO:0007669"/>
    <property type="project" value="TreeGrafter"/>
</dbReference>
<keyword evidence="1" id="KW-0560">Oxidoreductase</keyword>
<dbReference type="AlphaFoldDB" id="A0A4R2LDG5"/>
<name>A0A4R2LDG5_9GAMM</name>
<dbReference type="InterPro" id="IPR042095">
    <property type="entry name" value="SUMF_sf"/>
</dbReference>
<evidence type="ECO:0000256" key="2">
    <source>
        <dbReference type="ARBA" id="ARBA00023004"/>
    </source>
</evidence>
<dbReference type="PANTHER" id="PTHR23150:SF26">
    <property type="entry name" value="GENERIC METHYLTRANSFERASE"/>
    <property type="match status" value="1"/>
</dbReference>
<protein>
    <submittedName>
        <fullName evidence="7">5-histidylcysteine sulfoxide synthase/putative 4-mercaptohistidine N1-methyltransferase</fullName>
    </submittedName>
</protein>
<feature type="domain" description="Sulfatase-modifying factor enzyme-like" evidence="4">
    <location>
        <begin position="258"/>
        <end position="525"/>
    </location>
</feature>
<dbReference type="NCBIfam" id="TIGR04344">
    <property type="entry name" value="ovoA_Nterm"/>
    <property type="match status" value="1"/>
</dbReference>
<evidence type="ECO:0000259" key="6">
    <source>
        <dbReference type="Pfam" id="PF12867"/>
    </source>
</evidence>
<organism evidence="7 8">
    <name type="scientific">Plasticicumulans lactativorans</name>
    <dbReference type="NCBI Taxonomy" id="1133106"/>
    <lineage>
        <taxon>Bacteria</taxon>
        <taxon>Pseudomonadati</taxon>
        <taxon>Pseudomonadota</taxon>
        <taxon>Gammaproteobacteria</taxon>
        <taxon>Candidatus Competibacteraceae</taxon>
        <taxon>Plasticicumulans</taxon>
    </lineage>
</organism>
<dbReference type="Pfam" id="PF03781">
    <property type="entry name" value="FGE-sulfatase"/>
    <property type="match status" value="1"/>
</dbReference>
<keyword evidence="7" id="KW-0489">Methyltransferase</keyword>
<evidence type="ECO:0000313" key="8">
    <source>
        <dbReference type="Proteomes" id="UP000295765"/>
    </source>
</evidence>
<dbReference type="EMBL" id="SLWY01000001">
    <property type="protein sequence ID" value="TCO83662.1"/>
    <property type="molecule type" value="Genomic_DNA"/>
</dbReference>
<dbReference type="GO" id="GO:0032259">
    <property type="term" value="P:methylation"/>
    <property type="evidence" value="ECO:0007669"/>
    <property type="project" value="UniProtKB-KW"/>
</dbReference>
<feature type="domain" description="Methyltransferase type 11" evidence="5">
    <location>
        <begin position="602"/>
        <end position="709"/>
    </location>
</feature>
<evidence type="ECO:0000259" key="4">
    <source>
        <dbReference type="Pfam" id="PF03781"/>
    </source>
</evidence>
<dbReference type="InterPro" id="IPR024775">
    <property type="entry name" value="DinB-like"/>
</dbReference>
<dbReference type="InterPro" id="IPR005532">
    <property type="entry name" value="SUMF_dom"/>
</dbReference>
<dbReference type="Pfam" id="PF08241">
    <property type="entry name" value="Methyltransf_11"/>
    <property type="match status" value="1"/>
</dbReference>
<reference evidence="7 8" key="1">
    <citation type="submission" date="2019-03" db="EMBL/GenBank/DDBJ databases">
        <title>Genomic Encyclopedia of Type Strains, Phase IV (KMG-IV): sequencing the most valuable type-strain genomes for metagenomic binning, comparative biology and taxonomic classification.</title>
        <authorList>
            <person name="Goeker M."/>
        </authorList>
    </citation>
    <scope>NUCLEOTIDE SEQUENCE [LARGE SCALE GENOMIC DNA]</scope>
    <source>
        <strain evidence="7 8">DSM 25287</strain>
    </source>
</reference>
<dbReference type="InterPro" id="IPR013216">
    <property type="entry name" value="Methyltransf_11"/>
</dbReference>
<feature type="domain" description="DinB-like" evidence="6">
    <location>
        <begin position="73"/>
        <end position="213"/>
    </location>
</feature>
<evidence type="ECO:0000256" key="3">
    <source>
        <dbReference type="ARBA" id="ARBA00037882"/>
    </source>
</evidence>
<dbReference type="RefSeq" id="WP_132537938.1">
    <property type="nucleotide sequence ID" value="NZ_SLWY01000001.1"/>
</dbReference>
<proteinExistence type="predicted"/>
<dbReference type="GO" id="GO:0008757">
    <property type="term" value="F:S-adenosylmethionine-dependent methyltransferase activity"/>
    <property type="evidence" value="ECO:0007669"/>
    <property type="project" value="InterPro"/>
</dbReference>
<dbReference type="SUPFAM" id="SSF53335">
    <property type="entry name" value="S-adenosyl-L-methionine-dependent methyltransferases"/>
    <property type="match status" value="1"/>
</dbReference>